<dbReference type="Proteomes" id="UP000279330">
    <property type="component" value="Segment"/>
</dbReference>
<organism evidence="1 2">
    <name type="scientific">Microbacterium phage OneinaGillian</name>
    <dbReference type="NCBI Taxonomy" id="2301604"/>
    <lineage>
        <taxon>Viruses</taxon>
        <taxon>Duplodnaviria</taxon>
        <taxon>Heunggongvirae</taxon>
        <taxon>Uroviricota</taxon>
        <taxon>Caudoviricetes</taxon>
        <taxon>Gillianvirus</taxon>
        <taxon>Gillianvirus oneinagillian</taxon>
    </lineage>
</organism>
<reference evidence="1 2" key="1">
    <citation type="submission" date="2018-08" db="EMBL/GenBank/DDBJ databases">
        <authorList>
            <person name="Miller G.E."/>
            <person name="Abrahams R."/>
            <person name="Bazan D.C."/>
            <person name="Beglau B.C."/>
            <person name="Blaylock E.C."/>
            <person name="Choi J.D."/>
            <person name="Grewal S.K."/>
            <person name="Hernandez E.V."/>
            <person name="Kim D.J."/>
            <person name="Kim K."/>
            <person name="Lee Y."/>
            <person name="Linde M.K."/>
            <person name="Lopez M.B."/>
            <person name="Pangalila E."/>
            <person name="Parker M.A."/>
            <person name="Specht R.C."/>
            <person name="Teng M.C."/>
            <person name="Toledo B."/>
            <person name="Tran S."/>
            <person name="Yu H."/>
            <person name="Kalaj N."/>
            <person name="Muthiah A.S."/>
            <person name="Dean N.S."/>
            <person name="Diaz A."/>
            <person name="Garlena R.A."/>
            <person name="Russell D.A."/>
            <person name="Pope W.H."/>
            <person name="Jacobs-Sera D."/>
            <person name="Hatfull G.F."/>
        </authorList>
    </citation>
    <scope>NUCLEOTIDE SEQUENCE [LARGE SCALE GENOMIC DNA]</scope>
</reference>
<evidence type="ECO:0000313" key="1">
    <source>
        <dbReference type="EMBL" id="AYB70111.1"/>
    </source>
</evidence>
<protein>
    <submittedName>
        <fullName evidence="1">Uncharacterized protein</fullName>
    </submittedName>
</protein>
<evidence type="ECO:0000313" key="2">
    <source>
        <dbReference type="Proteomes" id="UP000279330"/>
    </source>
</evidence>
<sequence length="72" mass="8532">MRARHAREIRRGILLCRDVYAGRRRHPELTPCCTYRGAIRFEALPLWQQAYMREQTAMVHDGRIRPPRGTRG</sequence>
<gene>
    <name evidence="1" type="primary">1</name>
    <name evidence="1" type="ORF">SEA_ONEIAGILLIAN_1</name>
</gene>
<dbReference type="GeneID" id="55003779"/>
<accession>A0A385UET2</accession>
<keyword evidence="2" id="KW-1185">Reference proteome</keyword>
<name>A0A385UET2_9CAUD</name>
<dbReference type="KEGG" id="vg:55003779"/>
<proteinExistence type="predicted"/>
<dbReference type="EMBL" id="MH727556">
    <property type="protein sequence ID" value="AYB70111.1"/>
    <property type="molecule type" value="Genomic_DNA"/>
</dbReference>
<dbReference type="RefSeq" id="YP_009812607.1">
    <property type="nucleotide sequence ID" value="NC_048068.1"/>
</dbReference>